<organism evidence="4 5">
    <name type="scientific">Mucor velutinosus</name>
    <dbReference type="NCBI Taxonomy" id="708070"/>
    <lineage>
        <taxon>Eukaryota</taxon>
        <taxon>Fungi</taxon>
        <taxon>Fungi incertae sedis</taxon>
        <taxon>Mucoromycota</taxon>
        <taxon>Mucoromycotina</taxon>
        <taxon>Mucoromycetes</taxon>
        <taxon>Mucorales</taxon>
        <taxon>Mucorineae</taxon>
        <taxon>Mucoraceae</taxon>
        <taxon>Mucor</taxon>
    </lineage>
</organism>
<evidence type="ECO:0000313" key="4">
    <source>
        <dbReference type="EMBL" id="KAK4515572.1"/>
    </source>
</evidence>
<dbReference type="SMART" id="SM00184">
    <property type="entry name" value="RING"/>
    <property type="match status" value="1"/>
</dbReference>
<feature type="domain" description="RING-type" evidence="3">
    <location>
        <begin position="5"/>
        <end position="45"/>
    </location>
</feature>
<dbReference type="PANTHER" id="PTHR23041:SF78">
    <property type="entry name" value="E3 UBIQUITIN-PROTEIN LIGASE RNF4"/>
    <property type="match status" value="1"/>
</dbReference>
<dbReference type="EMBL" id="JASEJX010000014">
    <property type="protein sequence ID" value="KAK4515572.1"/>
    <property type="molecule type" value="Genomic_DNA"/>
</dbReference>
<keyword evidence="5" id="KW-1185">Reference proteome</keyword>
<dbReference type="SUPFAM" id="SSF57850">
    <property type="entry name" value="RING/U-box"/>
    <property type="match status" value="1"/>
</dbReference>
<dbReference type="InterPro" id="IPR013083">
    <property type="entry name" value="Znf_RING/FYVE/PHD"/>
</dbReference>
<dbReference type="InterPro" id="IPR001841">
    <property type="entry name" value="Znf_RING"/>
</dbReference>
<dbReference type="AlphaFoldDB" id="A0AAN7I0W0"/>
<dbReference type="GeneID" id="89954208"/>
<keyword evidence="2" id="KW-0175">Coiled coil</keyword>
<evidence type="ECO:0000259" key="3">
    <source>
        <dbReference type="PROSITE" id="PS50089"/>
    </source>
</evidence>
<evidence type="ECO:0000256" key="1">
    <source>
        <dbReference type="PROSITE-ProRule" id="PRU00175"/>
    </source>
</evidence>
<name>A0AAN7I0W0_9FUNG</name>
<dbReference type="GO" id="GO:0008270">
    <property type="term" value="F:zinc ion binding"/>
    <property type="evidence" value="ECO:0007669"/>
    <property type="project" value="UniProtKB-KW"/>
</dbReference>
<dbReference type="PANTHER" id="PTHR23041">
    <property type="entry name" value="RING FINGER DOMAIN-CONTAINING"/>
    <property type="match status" value="1"/>
</dbReference>
<protein>
    <recommendedName>
        <fullName evidence="3">RING-type domain-containing protein</fullName>
    </recommendedName>
</protein>
<comment type="caution">
    <text evidence="4">The sequence shown here is derived from an EMBL/GenBank/DDBJ whole genome shotgun (WGS) entry which is preliminary data.</text>
</comment>
<keyword evidence="1" id="KW-0863">Zinc-finger</keyword>
<feature type="coiled-coil region" evidence="2">
    <location>
        <begin position="128"/>
        <end position="183"/>
    </location>
</feature>
<dbReference type="InterPro" id="IPR047134">
    <property type="entry name" value="RNF4"/>
</dbReference>
<sequence length="443" mass="50753">MRIVCSICLDEVGDSLLVFTNCGHVFDRDCAMACLNTSDKCPICRKYVYNSNFDLKQPFYRVYLSTDNDNKSSKSARECEELQEKLAAANMRLSILQSGLSNARHDINTVVQNFKSAMEASKAYKSKLDATLEELATLKTTNSNLQQQINAEEALIKDLKKSKKTLLRSQKALEESNDILKEQIVRKNALVFKQYYQLTNKSNCLSCKKLRSPHDNDDNVDEWKSTPKNLDNLSCSQLRAQCYNLQEKYDCLATVHCEMIKASSGLTESAHDKMYIRNLETQLKESKIRQVQLESLFGRTEMVQQLAKELISVKQKQLKLEADLEQMSEAKRALFDQKNQVEESLDRALEAILTLQNQKEESIKEISELQTRLTEATDAKLILQKQLKSSKKRARRLQIAKEKAQADSENIVNKMNLLAVQYFSFEKAFRDYIANRNNGNSDD</sequence>
<dbReference type="Pfam" id="PF13639">
    <property type="entry name" value="zf-RING_2"/>
    <property type="match status" value="1"/>
</dbReference>
<feature type="coiled-coil region" evidence="2">
    <location>
        <begin position="276"/>
        <end position="414"/>
    </location>
</feature>
<keyword evidence="1" id="KW-0862">Zinc</keyword>
<feature type="coiled-coil region" evidence="2">
    <location>
        <begin position="72"/>
        <end position="99"/>
    </location>
</feature>
<proteinExistence type="predicted"/>
<dbReference type="PROSITE" id="PS50089">
    <property type="entry name" value="ZF_RING_2"/>
    <property type="match status" value="1"/>
</dbReference>
<evidence type="ECO:0000256" key="2">
    <source>
        <dbReference type="SAM" id="Coils"/>
    </source>
</evidence>
<evidence type="ECO:0000313" key="5">
    <source>
        <dbReference type="Proteomes" id="UP001304243"/>
    </source>
</evidence>
<dbReference type="RefSeq" id="XP_064682238.1">
    <property type="nucleotide sequence ID" value="XM_064829736.1"/>
</dbReference>
<dbReference type="Proteomes" id="UP001304243">
    <property type="component" value="Unassembled WGS sequence"/>
</dbReference>
<reference evidence="4 5" key="1">
    <citation type="submission" date="2022-11" db="EMBL/GenBank/DDBJ databases">
        <title>Mucor velutinosus strain NIH1002 WGS.</title>
        <authorList>
            <person name="Subramanian P."/>
            <person name="Mullikin J.C."/>
            <person name="Segre J.A."/>
            <person name="Zelazny A.M."/>
        </authorList>
    </citation>
    <scope>NUCLEOTIDE SEQUENCE [LARGE SCALE GENOMIC DNA]</scope>
    <source>
        <strain evidence="4 5">NIH1002</strain>
    </source>
</reference>
<dbReference type="Gene3D" id="3.30.40.10">
    <property type="entry name" value="Zinc/RING finger domain, C3HC4 (zinc finger)"/>
    <property type="match status" value="1"/>
</dbReference>
<accession>A0AAN7I0W0</accession>
<gene>
    <name evidence="4" type="ORF">ATC70_010522</name>
</gene>
<keyword evidence="1" id="KW-0479">Metal-binding</keyword>